<accession>A0A7Y9TL82</accession>
<organism evidence="1 2">
    <name type="scientific">Granulicella arctica</name>
    <dbReference type="NCBI Taxonomy" id="940613"/>
    <lineage>
        <taxon>Bacteria</taxon>
        <taxon>Pseudomonadati</taxon>
        <taxon>Acidobacteriota</taxon>
        <taxon>Terriglobia</taxon>
        <taxon>Terriglobales</taxon>
        <taxon>Acidobacteriaceae</taxon>
        <taxon>Granulicella</taxon>
    </lineage>
</organism>
<proteinExistence type="predicted"/>
<reference evidence="1 2" key="1">
    <citation type="submission" date="2020-07" db="EMBL/GenBank/DDBJ databases">
        <title>Genomic Encyclopedia of Type Strains, Phase IV (KMG-V): Genome sequencing to study the core and pangenomes of soil and plant-associated prokaryotes.</title>
        <authorList>
            <person name="Whitman W."/>
        </authorList>
    </citation>
    <scope>NUCLEOTIDE SEQUENCE [LARGE SCALE GENOMIC DNA]</scope>
    <source>
        <strain evidence="1 2">X4EP2</strain>
    </source>
</reference>
<dbReference type="Proteomes" id="UP000589520">
    <property type="component" value="Unassembled WGS sequence"/>
</dbReference>
<evidence type="ECO:0000313" key="2">
    <source>
        <dbReference type="Proteomes" id="UP000589520"/>
    </source>
</evidence>
<sequence length="149" mass="14697">MNGKFVYEYAEFLTEKRPVVAPINGTVISLEQYNRAICAQYALKKNAVALTLDVAGVGAGFLPGGELVVAGAQGAISVASGVNSAVGGDASGAALGVLGLPAGYAGTAAKFFGVGVKAIPGIGSAIAALGALNDGYGAYQDYQACLAGH</sequence>
<comment type="caution">
    <text evidence="1">The sequence shown here is derived from an EMBL/GenBank/DDBJ whole genome shotgun (WGS) entry which is preliminary data.</text>
</comment>
<dbReference type="RefSeq" id="WP_179490845.1">
    <property type="nucleotide sequence ID" value="NZ_JACCCW010000002.1"/>
</dbReference>
<gene>
    <name evidence="1" type="ORF">HDF17_002207</name>
</gene>
<name>A0A7Y9TL82_9BACT</name>
<keyword evidence="2" id="KW-1185">Reference proteome</keyword>
<protein>
    <submittedName>
        <fullName evidence="1">Uncharacterized protein</fullName>
    </submittedName>
</protein>
<evidence type="ECO:0000313" key="1">
    <source>
        <dbReference type="EMBL" id="NYF79887.1"/>
    </source>
</evidence>
<dbReference type="EMBL" id="JACCCW010000002">
    <property type="protein sequence ID" value="NYF79887.1"/>
    <property type="molecule type" value="Genomic_DNA"/>
</dbReference>
<dbReference type="AlphaFoldDB" id="A0A7Y9TL82"/>